<dbReference type="SUPFAM" id="SSF50037">
    <property type="entry name" value="C-terminal domain of transcriptional repressors"/>
    <property type="match status" value="1"/>
</dbReference>
<dbReference type="InterPro" id="IPR053184">
    <property type="entry name" value="FeoA-like"/>
</dbReference>
<proteinExistence type="predicted"/>
<dbReference type="PANTHER" id="PTHR43151">
    <property type="entry name" value="FEOA FAMILY PROTEIN"/>
    <property type="match status" value="1"/>
</dbReference>
<dbReference type="OrthoDB" id="5460340at2"/>
<feature type="domain" description="Ferrous iron transporter FeoA-like" evidence="3">
    <location>
        <begin position="30"/>
        <end position="100"/>
    </location>
</feature>
<accession>S7UKF0</accession>
<dbReference type="GO" id="GO:0046914">
    <property type="term" value="F:transition metal ion binding"/>
    <property type="evidence" value="ECO:0007669"/>
    <property type="project" value="InterPro"/>
</dbReference>
<evidence type="ECO:0000259" key="3">
    <source>
        <dbReference type="SMART" id="SM00899"/>
    </source>
</evidence>
<dbReference type="AlphaFoldDB" id="S7UKF0"/>
<comment type="caution">
    <text evidence="4">The sequence shown here is derived from an EMBL/GenBank/DDBJ whole genome shotgun (WGS) entry which is preliminary data.</text>
</comment>
<dbReference type="STRING" id="1121439.dsat_0204"/>
<dbReference type="InterPro" id="IPR008988">
    <property type="entry name" value="Transcriptional_repressor_C"/>
</dbReference>
<keyword evidence="5" id="KW-1185">Reference proteome</keyword>
<dbReference type="Proteomes" id="UP000014975">
    <property type="component" value="Unassembled WGS sequence"/>
</dbReference>
<evidence type="ECO:0000313" key="4">
    <source>
        <dbReference type="EMBL" id="EPR32763.1"/>
    </source>
</evidence>
<dbReference type="InterPro" id="IPR007167">
    <property type="entry name" value="Fe-transptr_FeoA-like"/>
</dbReference>
<dbReference type="PATRIC" id="fig|1121439.3.peg.1550"/>
<organism evidence="4 5">
    <name type="scientific">Alkalidesulfovibrio alkalitolerans DSM 16529</name>
    <dbReference type="NCBI Taxonomy" id="1121439"/>
    <lineage>
        <taxon>Bacteria</taxon>
        <taxon>Pseudomonadati</taxon>
        <taxon>Thermodesulfobacteriota</taxon>
        <taxon>Desulfovibrionia</taxon>
        <taxon>Desulfovibrionales</taxon>
        <taxon>Desulfovibrionaceae</taxon>
        <taxon>Alkalidesulfovibrio</taxon>
    </lineage>
</organism>
<dbReference type="SMART" id="SM00899">
    <property type="entry name" value="FeoA"/>
    <property type="match status" value="1"/>
</dbReference>
<protein>
    <submittedName>
        <fullName evidence="4">FeoA family protein</fullName>
    </submittedName>
</protein>
<dbReference type="InterPro" id="IPR038157">
    <property type="entry name" value="FeoA_core_dom"/>
</dbReference>
<dbReference type="eggNOG" id="ENOG5033JI9">
    <property type="taxonomic scope" value="Bacteria"/>
</dbReference>
<evidence type="ECO:0000256" key="2">
    <source>
        <dbReference type="SAM" id="MobiDB-lite"/>
    </source>
</evidence>
<dbReference type="EMBL" id="ATHI01000026">
    <property type="protein sequence ID" value="EPR32763.1"/>
    <property type="molecule type" value="Genomic_DNA"/>
</dbReference>
<feature type="region of interest" description="Disordered" evidence="2">
    <location>
        <begin position="1"/>
        <end position="25"/>
    </location>
</feature>
<name>S7UKF0_9BACT</name>
<sequence length="100" mass="10365">MSREPVQQKRHPGTSLGSEQCATPRLPKTGTLAAMAEGDSALILGFSGERDIRTRIESMGLVPGVEVHVVSNCGGGPLLVSLDGSRLTLGRNVADGILVA</sequence>
<dbReference type="Gene3D" id="2.30.30.90">
    <property type="match status" value="1"/>
</dbReference>
<gene>
    <name evidence="4" type="ORF">dsat_0204</name>
</gene>
<dbReference type="PANTHER" id="PTHR43151:SF1">
    <property type="entry name" value="SSR2333 PROTEIN"/>
    <property type="match status" value="1"/>
</dbReference>
<keyword evidence="1" id="KW-0408">Iron</keyword>
<dbReference type="RefSeq" id="WP_020886898.1">
    <property type="nucleotide sequence ID" value="NZ_ATHI01000026.1"/>
</dbReference>
<evidence type="ECO:0000256" key="1">
    <source>
        <dbReference type="ARBA" id="ARBA00023004"/>
    </source>
</evidence>
<reference evidence="4 5" key="1">
    <citation type="journal article" date="2013" name="Genome Announc.">
        <title>Draft genome sequences for three mercury-methylating, sulfate-reducing bacteria.</title>
        <authorList>
            <person name="Brown S.D."/>
            <person name="Hurt R.A.Jr."/>
            <person name="Gilmour C.C."/>
            <person name="Elias D.A."/>
        </authorList>
    </citation>
    <scope>NUCLEOTIDE SEQUENCE [LARGE SCALE GENOMIC DNA]</scope>
    <source>
        <strain evidence="4 5">DSM 16529</strain>
    </source>
</reference>
<evidence type="ECO:0000313" key="5">
    <source>
        <dbReference type="Proteomes" id="UP000014975"/>
    </source>
</evidence>
<dbReference type="Pfam" id="PF04023">
    <property type="entry name" value="FeoA"/>
    <property type="match status" value="1"/>
</dbReference>